<dbReference type="EMBL" id="JBFXLS010000083">
    <property type="protein sequence ID" value="KAL2818529.1"/>
    <property type="molecule type" value="Genomic_DNA"/>
</dbReference>
<name>A0ABR4HSQ8_9EURO</name>
<comment type="caution">
    <text evidence="1">The sequence shown here is derived from an EMBL/GenBank/DDBJ whole genome shotgun (WGS) entry which is preliminary data.</text>
</comment>
<organism evidence="1 2">
    <name type="scientific">Aspergillus cavernicola</name>
    <dbReference type="NCBI Taxonomy" id="176166"/>
    <lineage>
        <taxon>Eukaryota</taxon>
        <taxon>Fungi</taxon>
        <taxon>Dikarya</taxon>
        <taxon>Ascomycota</taxon>
        <taxon>Pezizomycotina</taxon>
        <taxon>Eurotiomycetes</taxon>
        <taxon>Eurotiomycetidae</taxon>
        <taxon>Eurotiales</taxon>
        <taxon>Aspergillaceae</taxon>
        <taxon>Aspergillus</taxon>
        <taxon>Aspergillus subgen. Nidulantes</taxon>
    </lineage>
</organism>
<reference evidence="1 2" key="1">
    <citation type="submission" date="2024-07" db="EMBL/GenBank/DDBJ databases">
        <title>Section-level genome sequencing and comparative genomics of Aspergillus sections Usti and Cavernicolus.</title>
        <authorList>
            <consortium name="Lawrence Berkeley National Laboratory"/>
            <person name="Nybo J.L."/>
            <person name="Vesth T.C."/>
            <person name="Theobald S."/>
            <person name="Frisvad J.C."/>
            <person name="Larsen T.O."/>
            <person name="Kjaerboelling I."/>
            <person name="Rothschild-Mancinelli K."/>
            <person name="Lyhne E.K."/>
            <person name="Kogle M.E."/>
            <person name="Barry K."/>
            <person name="Clum A."/>
            <person name="Na H."/>
            <person name="Ledsgaard L."/>
            <person name="Lin J."/>
            <person name="Lipzen A."/>
            <person name="Kuo A."/>
            <person name="Riley R."/>
            <person name="Mondo S."/>
            <person name="LaButti K."/>
            <person name="Haridas S."/>
            <person name="Pangalinan J."/>
            <person name="Salamov A.A."/>
            <person name="Simmons B.A."/>
            <person name="Magnuson J.K."/>
            <person name="Chen J."/>
            <person name="Drula E."/>
            <person name="Henrissat B."/>
            <person name="Wiebenga A."/>
            <person name="Lubbers R.J."/>
            <person name="Gomes A.C."/>
            <person name="Makela M.R."/>
            <person name="Stajich J."/>
            <person name="Grigoriev I.V."/>
            <person name="Mortensen U.H."/>
            <person name="De vries R.P."/>
            <person name="Baker S.E."/>
            <person name="Andersen M.R."/>
        </authorList>
    </citation>
    <scope>NUCLEOTIDE SEQUENCE [LARGE SCALE GENOMIC DNA]</scope>
    <source>
        <strain evidence="1 2">CBS 600.67</strain>
    </source>
</reference>
<protein>
    <submittedName>
        <fullName evidence="1">Uncharacterized protein</fullName>
    </submittedName>
</protein>
<gene>
    <name evidence="1" type="ORF">BDW59DRAFT_152021</name>
</gene>
<proteinExistence type="predicted"/>
<keyword evidence="2" id="KW-1185">Reference proteome</keyword>
<evidence type="ECO:0000313" key="2">
    <source>
        <dbReference type="Proteomes" id="UP001610335"/>
    </source>
</evidence>
<sequence>MTIAMRAAECAQLFEGMSQAATSDMLRQDWENQIFRFNLWSANNFIFAPTRASMDWRLRNAPLLESTMVELLDDLRSSLIKSDATMKAMVTQEDRFSPLDAVGEGLEGLFRLSRAVRRSGILRRFVKVASYVEYDENGVNLTEGFRKDAERIIEFRLKHSAASQSLQRRIVDTVCLRQQHFAYLRAKWEKGRGKREDTNASFSMLPKSALKATFSATGSISSSASKSKRKKAVNLPMVVPSMLTATTAQPERIRRAYSIKSANNTRQDEVYAVRTIFRHRRRYHRSLWSMSVPFVSWSVLRTTLAAKDGKST</sequence>
<dbReference type="Proteomes" id="UP001610335">
    <property type="component" value="Unassembled WGS sequence"/>
</dbReference>
<evidence type="ECO:0000313" key="1">
    <source>
        <dbReference type="EMBL" id="KAL2818529.1"/>
    </source>
</evidence>
<accession>A0ABR4HSQ8</accession>